<gene>
    <name evidence="3" type="ORF">GGR23_001880</name>
</gene>
<proteinExistence type="predicted"/>
<dbReference type="EMBL" id="JACIEZ010000003">
    <property type="protein sequence ID" value="MBB4064693.1"/>
    <property type="molecule type" value="Genomic_DNA"/>
</dbReference>
<sequence length="108" mass="12730">MSMWTKHHKKRKLGRFVMPLITVAFLSYFGYHSIHGDFGLIATEEFERQRGERQAELDQLTERRKALELQVSLLSDGSMEKDILDEKARYELNVSRADEIVIFNSYFD</sequence>
<dbReference type="AlphaFoldDB" id="A0A7W6J4L9"/>
<dbReference type="Pfam" id="PF04977">
    <property type="entry name" value="DivIC"/>
    <property type="match status" value="1"/>
</dbReference>
<evidence type="ECO:0000313" key="4">
    <source>
        <dbReference type="Proteomes" id="UP000528286"/>
    </source>
</evidence>
<dbReference type="GO" id="GO:0051301">
    <property type="term" value="P:cell division"/>
    <property type="evidence" value="ECO:0007669"/>
    <property type="project" value="UniProtKB-KW"/>
</dbReference>
<name>A0A7W6J4L9_9HYPH</name>
<evidence type="ECO:0000313" key="3">
    <source>
        <dbReference type="EMBL" id="MBB4064693.1"/>
    </source>
</evidence>
<evidence type="ECO:0000256" key="1">
    <source>
        <dbReference type="SAM" id="Coils"/>
    </source>
</evidence>
<feature type="transmembrane region" description="Helical" evidence="2">
    <location>
        <begin position="12"/>
        <end position="31"/>
    </location>
</feature>
<keyword evidence="2" id="KW-0472">Membrane</keyword>
<reference evidence="3 4" key="1">
    <citation type="submission" date="2020-08" db="EMBL/GenBank/DDBJ databases">
        <title>Genomic Encyclopedia of Type Strains, Phase IV (KMG-IV): sequencing the most valuable type-strain genomes for metagenomic binning, comparative biology and taxonomic classification.</title>
        <authorList>
            <person name="Goeker M."/>
        </authorList>
    </citation>
    <scope>NUCLEOTIDE SEQUENCE [LARGE SCALE GENOMIC DNA]</scope>
    <source>
        <strain evidence="3 4">DSM 29853</strain>
    </source>
</reference>
<feature type="coiled-coil region" evidence="1">
    <location>
        <begin position="43"/>
        <end position="77"/>
    </location>
</feature>
<keyword evidence="2" id="KW-0812">Transmembrane</keyword>
<keyword evidence="3" id="KW-0131">Cell cycle</keyword>
<dbReference type="InterPro" id="IPR007060">
    <property type="entry name" value="FtsL/DivIC"/>
</dbReference>
<dbReference type="Proteomes" id="UP000528286">
    <property type="component" value="Unassembled WGS sequence"/>
</dbReference>
<evidence type="ECO:0000256" key="2">
    <source>
        <dbReference type="SAM" id="Phobius"/>
    </source>
</evidence>
<keyword evidence="1" id="KW-0175">Coiled coil</keyword>
<organism evidence="3 4">
    <name type="scientific">Gellertiella hungarica</name>
    <dbReference type="NCBI Taxonomy" id="1572859"/>
    <lineage>
        <taxon>Bacteria</taxon>
        <taxon>Pseudomonadati</taxon>
        <taxon>Pseudomonadota</taxon>
        <taxon>Alphaproteobacteria</taxon>
        <taxon>Hyphomicrobiales</taxon>
        <taxon>Rhizobiaceae</taxon>
        <taxon>Gellertiella</taxon>
    </lineage>
</organism>
<accession>A0A7W6J4L9</accession>
<comment type="caution">
    <text evidence="3">The sequence shown here is derived from an EMBL/GenBank/DDBJ whole genome shotgun (WGS) entry which is preliminary data.</text>
</comment>
<keyword evidence="3" id="KW-0132">Cell division</keyword>
<keyword evidence="2" id="KW-1133">Transmembrane helix</keyword>
<keyword evidence="4" id="KW-1185">Reference proteome</keyword>
<protein>
    <submittedName>
        <fullName evidence="3">Cell division protein FtsB</fullName>
    </submittedName>
</protein>